<evidence type="ECO:0000313" key="1">
    <source>
        <dbReference type="EMBL" id="EXL89767.1"/>
    </source>
</evidence>
<protein>
    <submittedName>
        <fullName evidence="1">Uncharacterized protein</fullName>
    </submittedName>
</protein>
<dbReference type="VEuPathDB" id="FungiDB:FOIG_16949"/>
<dbReference type="EMBL" id="KK036407">
    <property type="protein sequence ID" value="EXL89767.1"/>
    <property type="molecule type" value="Genomic_DNA"/>
</dbReference>
<dbReference type="Proteomes" id="UP000030685">
    <property type="component" value="Unassembled WGS sequence"/>
</dbReference>
<accession>X0ILN1</accession>
<organism evidence="1">
    <name type="scientific">Fusarium odoratissimum (strain NRRL 54006)</name>
    <dbReference type="NCBI Taxonomy" id="1089451"/>
    <lineage>
        <taxon>Eukaryota</taxon>
        <taxon>Fungi</taxon>
        <taxon>Dikarya</taxon>
        <taxon>Ascomycota</taxon>
        <taxon>Pezizomycotina</taxon>
        <taxon>Sordariomycetes</taxon>
        <taxon>Hypocreomycetidae</taxon>
        <taxon>Hypocreales</taxon>
        <taxon>Nectriaceae</taxon>
        <taxon>Fusarium</taxon>
        <taxon>Fusarium oxysporum species complex</taxon>
        <taxon>Fusarium oxysporum f. sp. cubense (strain race 4)</taxon>
    </lineage>
</organism>
<dbReference type="RefSeq" id="XP_031051857.1">
    <property type="nucleotide sequence ID" value="XM_031218429.1"/>
</dbReference>
<proteinExistence type="predicted"/>
<name>X0ILN1_FUSO5</name>
<sequence>MRHEEDRNLVLRVERISSTISSTPLTLILERDTATMNYSVRVSLLLSLVPTRLP</sequence>
<reference evidence="1" key="2">
    <citation type="submission" date="2014-03" db="EMBL/GenBank/DDBJ databases">
        <title>The Genome Annotation of Fusarium oxysporum II5.</title>
        <authorList>
            <consortium name="The Broad Institute Genomics Platform"/>
            <person name="Ma L.-J."/>
            <person name="Corby-Kistler H."/>
            <person name="Broz K."/>
            <person name="Gale L.R."/>
            <person name="Jonkers W."/>
            <person name="O'Donnell K."/>
            <person name="Ploetz R."/>
            <person name="Steinberg C."/>
            <person name="Schwartz D.C."/>
            <person name="VanEtten H."/>
            <person name="Zhou S."/>
            <person name="Young S.K."/>
            <person name="Zeng Q."/>
            <person name="Gargeya S."/>
            <person name="Fitzgerald M."/>
            <person name="Abouelleil A."/>
            <person name="Alvarado L."/>
            <person name="Chapman S.B."/>
            <person name="Gainer-Dewar J."/>
            <person name="Goldberg J."/>
            <person name="Griggs A."/>
            <person name="Gujja S."/>
            <person name="Hansen M."/>
            <person name="Howarth C."/>
            <person name="Imamovic A."/>
            <person name="Ireland A."/>
            <person name="Larimer J."/>
            <person name="McCowan C."/>
            <person name="Murphy C."/>
            <person name="Pearson M."/>
            <person name="Poon T.W."/>
            <person name="Priest M."/>
            <person name="Roberts A."/>
            <person name="Saif S."/>
            <person name="Shea T."/>
            <person name="Sykes S."/>
            <person name="Wortman J."/>
            <person name="Nusbaum C."/>
            <person name="Birren B."/>
        </authorList>
    </citation>
    <scope>NUCLEOTIDE SEQUENCE</scope>
    <source>
        <strain evidence="1">54006</strain>
    </source>
</reference>
<reference evidence="1" key="1">
    <citation type="submission" date="2011-11" db="EMBL/GenBank/DDBJ databases">
        <title>The Genome Sequence of Fusarium oxysporum II5.</title>
        <authorList>
            <consortium name="The Broad Institute Genome Sequencing Platform"/>
            <person name="Ma L.-J."/>
            <person name="Gale L.R."/>
            <person name="Schwartz D.C."/>
            <person name="Zhou S."/>
            <person name="Corby-Kistler H."/>
            <person name="Young S.K."/>
            <person name="Zeng Q."/>
            <person name="Gargeya S."/>
            <person name="Fitzgerald M."/>
            <person name="Haas B."/>
            <person name="Abouelleil A."/>
            <person name="Alvarado L."/>
            <person name="Arachchi H.M."/>
            <person name="Berlin A."/>
            <person name="Brown A."/>
            <person name="Chapman S.B."/>
            <person name="Chen Z."/>
            <person name="Dunbar C."/>
            <person name="Freedman E."/>
            <person name="Gearin G."/>
            <person name="Goldberg J."/>
            <person name="Griggs A."/>
            <person name="Gujja S."/>
            <person name="Heiman D."/>
            <person name="Howarth C."/>
            <person name="Larson L."/>
            <person name="Lui A."/>
            <person name="MacDonald P.J.P."/>
            <person name="Montmayeur A."/>
            <person name="Murphy C."/>
            <person name="Neiman D."/>
            <person name="Pearson M."/>
            <person name="Priest M."/>
            <person name="Roberts A."/>
            <person name="Saif S."/>
            <person name="Shea T."/>
            <person name="Shenoy N."/>
            <person name="Sisk P."/>
            <person name="Stolte C."/>
            <person name="Sykes S."/>
            <person name="Wortman J."/>
            <person name="Nusbaum C."/>
            <person name="Birren B."/>
        </authorList>
    </citation>
    <scope>NUCLEOTIDE SEQUENCE [LARGE SCALE GENOMIC DNA]</scope>
    <source>
        <strain evidence="1">54006</strain>
    </source>
</reference>
<dbReference type="HOGENOM" id="CLU_3050391_0_0_1"/>
<dbReference type="AlphaFoldDB" id="X0ILN1"/>
<dbReference type="GeneID" id="42042124"/>
<gene>
    <name evidence="1" type="ORF">FOIG_16949</name>
</gene>